<dbReference type="InterPro" id="IPR050739">
    <property type="entry name" value="MFP"/>
</dbReference>
<feature type="domain" description="AprE-like beta-barrel" evidence="13">
    <location>
        <begin position="318"/>
        <end position="417"/>
    </location>
</feature>
<keyword evidence="7" id="KW-1133">Transmembrane helix</keyword>
<evidence type="ECO:0000256" key="9">
    <source>
        <dbReference type="RuleBase" id="RU365093"/>
    </source>
</evidence>
<dbReference type="Pfam" id="PF25994">
    <property type="entry name" value="HH_AprE"/>
    <property type="match status" value="1"/>
</dbReference>
<evidence type="ECO:0000256" key="7">
    <source>
        <dbReference type="ARBA" id="ARBA00022989"/>
    </source>
</evidence>
<sequence>MAEAVPFQDELEALINEPPPRMLGSMHWVVAAMFAGLVGIAGVAEVDMVVSGTGRLAPDAPPIVLQPIERAVIREIRVRPGEVVRQGQVLAVLDPSFAEADRAALSGQRRALAAQLARMEAELAGLPPPAGEDRDALIQASLHTQRQAFLAARLRALEEDIRGQEAAIRTLEENDVALAEQVTIARDVEALRARLLEGQIGSRLQFLEARARRLQAEQQRDHDRGRMQELRHALESKRSERQGFLDDWRRQILEEVARLRGELTRVEEALTKATRLAELTVVTAPADGTVLEVARRSVGSVMREAEPLVSLVPAGAPLIAEVTLRSADIGHARAGDPVVVKIDAFPFQRHGLLTGRLRAIAQESGPPRQGAEGPEPGQMAGGAVHRAQVTLDAPALIGLPDGAAPTPGMTVTAEVRVGTRSVLSYFLSPVLRGVQESLREP</sequence>
<dbReference type="Proteomes" id="UP000680815">
    <property type="component" value="Unassembled WGS sequence"/>
</dbReference>
<dbReference type="InterPro" id="IPR058982">
    <property type="entry name" value="Beta-barrel_AprE"/>
</dbReference>
<proteinExistence type="inferred from homology"/>
<evidence type="ECO:0000256" key="2">
    <source>
        <dbReference type="ARBA" id="ARBA00009477"/>
    </source>
</evidence>
<gene>
    <name evidence="14" type="ORF">J5Y09_00385</name>
</gene>
<accession>A0ABS4ALX7</accession>
<evidence type="ECO:0000256" key="4">
    <source>
        <dbReference type="ARBA" id="ARBA00022475"/>
    </source>
</evidence>
<keyword evidence="6" id="KW-0812">Transmembrane</keyword>
<dbReference type="InterPro" id="IPR058781">
    <property type="entry name" value="HH_AprE-like"/>
</dbReference>
<evidence type="ECO:0000259" key="12">
    <source>
        <dbReference type="Pfam" id="PF25994"/>
    </source>
</evidence>
<organism evidence="14 15">
    <name type="scientific">Roseomonas nitratireducens</name>
    <dbReference type="NCBI Taxonomy" id="2820810"/>
    <lineage>
        <taxon>Bacteria</taxon>
        <taxon>Pseudomonadati</taxon>
        <taxon>Pseudomonadota</taxon>
        <taxon>Alphaproteobacteria</taxon>
        <taxon>Acetobacterales</taxon>
        <taxon>Roseomonadaceae</taxon>
        <taxon>Roseomonas</taxon>
    </lineage>
</organism>
<name>A0ABS4ALX7_9PROT</name>
<dbReference type="Gene3D" id="2.40.30.170">
    <property type="match status" value="1"/>
</dbReference>
<evidence type="ECO:0000259" key="13">
    <source>
        <dbReference type="Pfam" id="PF26002"/>
    </source>
</evidence>
<feature type="domain" description="AprE-like long alpha-helical hairpin" evidence="12">
    <location>
        <begin position="98"/>
        <end position="274"/>
    </location>
</feature>
<evidence type="ECO:0000256" key="1">
    <source>
        <dbReference type="ARBA" id="ARBA00004377"/>
    </source>
</evidence>
<evidence type="ECO:0000313" key="15">
    <source>
        <dbReference type="Proteomes" id="UP000680815"/>
    </source>
</evidence>
<keyword evidence="3 9" id="KW-0813">Transport</keyword>
<dbReference type="Pfam" id="PF26002">
    <property type="entry name" value="Beta-barrel_AprE"/>
    <property type="match status" value="1"/>
</dbReference>
<evidence type="ECO:0000313" key="14">
    <source>
        <dbReference type="EMBL" id="MBP0462354.1"/>
    </source>
</evidence>
<keyword evidence="4 9" id="KW-1003">Cell membrane</keyword>
<evidence type="ECO:0000256" key="11">
    <source>
        <dbReference type="SAM" id="MobiDB-lite"/>
    </source>
</evidence>
<protein>
    <recommendedName>
        <fullName evidence="9">Membrane fusion protein (MFP) family protein</fullName>
    </recommendedName>
</protein>
<feature type="region of interest" description="Disordered" evidence="11">
    <location>
        <begin position="364"/>
        <end position="383"/>
    </location>
</feature>
<feature type="coiled-coil region" evidence="10">
    <location>
        <begin position="249"/>
        <end position="276"/>
    </location>
</feature>
<evidence type="ECO:0000256" key="5">
    <source>
        <dbReference type="ARBA" id="ARBA00022519"/>
    </source>
</evidence>
<keyword evidence="10" id="KW-0175">Coiled coil</keyword>
<keyword evidence="5 9" id="KW-0997">Cell inner membrane</keyword>
<dbReference type="PRINTS" id="PR01490">
    <property type="entry name" value="RTXTOXIND"/>
</dbReference>
<dbReference type="InterPro" id="IPR010129">
    <property type="entry name" value="T1SS_HlyD"/>
</dbReference>
<keyword evidence="8" id="KW-0472">Membrane</keyword>
<comment type="caution">
    <text evidence="14">The sequence shown here is derived from an EMBL/GenBank/DDBJ whole genome shotgun (WGS) entry which is preliminary data.</text>
</comment>
<keyword evidence="15" id="KW-1185">Reference proteome</keyword>
<evidence type="ECO:0000256" key="3">
    <source>
        <dbReference type="ARBA" id="ARBA00022448"/>
    </source>
</evidence>
<evidence type="ECO:0000256" key="6">
    <source>
        <dbReference type="ARBA" id="ARBA00022692"/>
    </source>
</evidence>
<evidence type="ECO:0000256" key="8">
    <source>
        <dbReference type="ARBA" id="ARBA00023136"/>
    </source>
</evidence>
<dbReference type="EMBL" id="JAGIYZ010000001">
    <property type="protein sequence ID" value="MBP0462354.1"/>
    <property type="molecule type" value="Genomic_DNA"/>
</dbReference>
<dbReference type="RefSeq" id="WP_209349733.1">
    <property type="nucleotide sequence ID" value="NZ_JAGIYZ010000001.1"/>
</dbReference>
<dbReference type="NCBIfam" id="TIGR01843">
    <property type="entry name" value="type_I_hlyD"/>
    <property type="match status" value="1"/>
</dbReference>
<dbReference type="PANTHER" id="PTHR30386">
    <property type="entry name" value="MEMBRANE FUSION SUBUNIT OF EMRAB-TOLC MULTIDRUG EFFLUX PUMP"/>
    <property type="match status" value="1"/>
</dbReference>
<dbReference type="PANTHER" id="PTHR30386:SF26">
    <property type="entry name" value="TRANSPORT PROTEIN COMB"/>
    <property type="match status" value="1"/>
</dbReference>
<comment type="subcellular location">
    <subcellularLocation>
        <location evidence="1 9">Cell inner membrane</location>
        <topology evidence="1 9">Single-pass membrane protein</topology>
    </subcellularLocation>
</comment>
<reference evidence="14 15" key="1">
    <citation type="submission" date="2021-03" db="EMBL/GenBank/DDBJ databases">
        <authorList>
            <person name="So Y."/>
        </authorList>
    </citation>
    <scope>NUCLEOTIDE SEQUENCE [LARGE SCALE GENOMIC DNA]</scope>
    <source>
        <strain evidence="14 15">PWR1</strain>
    </source>
</reference>
<dbReference type="Gene3D" id="2.40.50.100">
    <property type="match status" value="2"/>
</dbReference>
<evidence type="ECO:0000256" key="10">
    <source>
        <dbReference type="SAM" id="Coils"/>
    </source>
</evidence>
<comment type="similarity">
    <text evidence="2 9">Belongs to the membrane fusion protein (MFP) (TC 8.A.1) family.</text>
</comment>